<dbReference type="SMART" id="SM00827">
    <property type="entry name" value="PKS_AT"/>
    <property type="match status" value="1"/>
</dbReference>
<accession>A0ABR9ZRK6</accession>
<sequence length="318" mass="34133">MKIGYVFAGQGAQKEGMGKEFFEAYEVSRVIYDQANLALGYDLKSLCFNGPQEDLNKTEITQPAILTTSIAMLKAFESKIDITPSAVAGLSLGEYSAHVCSGSLAFDEAVQLVKKRGAFMQDAVPLGVGGMSAIVGLSPDQTEEVAKLASAHGIVEVCNYNSPKQIVIGGDLKALEIAGEIAKEKGAKRVLPLPVSAPFHTSMLIRAQENLAMELENVNISDMNVPVISNVDGRIVSSESLIKDTLAKQVTSSVRWIECIESMKSIGIDTIVEFGPGNALSAFIGKIDRSIKVVSIHDLESLNKAIAYFNETFIEKAI</sequence>
<protein>
    <recommendedName>
        <fullName evidence="4">Malonyl CoA-acyl carrier protein transacylase</fullName>
        <ecNumber evidence="4">2.3.1.39</ecNumber>
    </recommendedName>
</protein>
<evidence type="ECO:0000313" key="7">
    <source>
        <dbReference type="Proteomes" id="UP000614200"/>
    </source>
</evidence>
<dbReference type="PANTHER" id="PTHR42681">
    <property type="entry name" value="MALONYL-COA-ACYL CARRIER PROTEIN TRANSACYLASE, MITOCHONDRIAL"/>
    <property type="match status" value="1"/>
</dbReference>
<dbReference type="InterPro" id="IPR016035">
    <property type="entry name" value="Acyl_Trfase/lysoPLipase"/>
</dbReference>
<evidence type="ECO:0000256" key="4">
    <source>
        <dbReference type="PIRNR" id="PIRNR000446"/>
    </source>
</evidence>
<dbReference type="EMBL" id="JADKNH010000004">
    <property type="protein sequence ID" value="MBF4693088.1"/>
    <property type="molecule type" value="Genomic_DNA"/>
</dbReference>
<evidence type="ECO:0000256" key="1">
    <source>
        <dbReference type="ARBA" id="ARBA00022679"/>
    </source>
</evidence>
<keyword evidence="2 4" id="KW-0012">Acyltransferase</keyword>
<dbReference type="EC" id="2.3.1.39" evidence="4"/>
<organism evidence="6 7">
    <name type="scientific">Fusibacter ferrireducens</name>
    <dbReference type="NCBI Taxonomy" id="2785058"/>
    <lineage>
        <taxon>Bacteria</taxon>
        <taxon>Bacillati</taxon>
        <taxon>Bacillota</taxon>
        <taxon>Clostridia</taxon>
        <taxon>Eubacteriales</taxon>
        <taxon>Eubacteriales Family XII. Incertae Sedis</taxon>
        <taxon>Fusibacter</taxon>
    </lineage>
</organism>
<dbReference type="InterPro" id="IPR001227">
    <property type="entry name" value="Ac_transferase_dom_sf"/>
</dbReference>
<evidence type="ECO:0000313" key="6">
    <source>
        <dbReference type="EMBL" id="MBF4693088.1"/>
    </source>
</evidence>
<dbReference type="InterPro" id="IPR016036">
    <property type="entry name" value="Malonyl_transacylase_ACP-bd"/>
</dbReference>
<dbReference type="InterPro" id="IPR024925">
    <property type="entry name" value="Malonyl_CoA-ACP_transAc"/>
</dbReference>
<name>A0ABR9ZRK6_9FIRM</name>
<dbReference type="Pfam" id="PF00698">
    <property type="entry name" value="Acyl_transf_1"/>
    <property type="match status" value="1"/>
</dbReference>
<comment type="caution">
    <text evidence="6">The sequence shown here is derived from an EMBL/GenBank/DDBJ whole genome shotgun (WGS) entry which is preliminary data.</text>
</comment>
<evidence type="ECO:0000256" key="2">
    <source>
        <dbReference type="ARBA" id="ARBA00023315"/>
    </source>
</evidence>
<dbReference type="InterPro" id="IPR050858">
    <property type="entry name" value="Mal-CoA-ACP_Trans/PKS_FabD"/>
</dbReference>
<reference evidence="6 7" key="1">
    <citation type="submission" date="2020-11" db="EMBL/GenBank/DDBJ databases">
        <title>Fusibacter basophilias sp. nov.</title>
        <authorList>
            <person name="Qiu D."/>
        </authorList>
    </citation>
    <scope>NUCLEOTIDE SEQUENCE [LARGE SCALE GENOMIC DNA]</scope>
    <source>
        <strain evidence="6 7">Q10-2</strain>
    </source>
</reference>
<keyword evidence="7" id="KW-1185">Reference proteome</keyword>
<dbReference type="PANTHER" id="PTHR42681:SF1">
    <property type="entry name" value="MALONYL-COA-ACYL CARRIER PROTEIN TRANSACYLASE, MITOCHONDRIAL"/>
    <property type="match status" value="1"/>
</dbReference>
<evidence type="ECO:0000259" key="5">
    <source>
        <dbReference type="SMART" id="SM00827"/>
    </source>
</evidence>
<comment type="similarity">
    <text evidence="4">Belongs to the fabD family.</text>
</comment>
<feature type="domain" description="Malonyl-CoA:ACP transacylase (MAT)" evidence="5">
    <location>
        <begin position="6"/>
        <end position="306"/>
    </location>
</feature>
<dbReference type="SUPFAM" id="SSF52151">
    <property type="entry name" value="FabD/lysophospholipase-like"/>
    <property type="match status" value="1"/>
</dbReference>
<keyword evidence="1 4" id="KW-0808">Transferase</keyword>
<dbReference type="RefSeq" id="WP_194701318.1">
    <property type="nucleotide sequence ID" value="NZ_JADKNH010000004.1"/>
</dbReference>
<dbReference type="SUPFAM" id="SSF55048">
    <property type="entry name" value="Probable ACP-binding domain of malonyl-CoA ACP transacylase"/>
    <property type="match status" value="1"/>
</dbReference>
<proteinExistence type="inferred from homology"/>
<dbReference type="Gene3D" id="3.40.366.10">
    <property type="entry name" value="Malonyl-Coenzyme A Acyl Carrier Protein, domain 2"/>
    <property type="match status" value="1"/>
</dbReference>
<dbReference type="Proteomes" id="UP000614200">
    <property type="component" value="Unassembled WGS sequence"/>
</dbReference>
<dbReference type="NCBIfam" id="TIGR00128">
    <property type="entry name" value="fabD"/>
    <property type="match status" value="1"/>
</dbReference>
<dbReference type="GO" id="GO:0004314">
    <property type="term" value="F:[acyl-carrier-protein] S-malonyltransferase activity"/>
    <property type="evidence" value="ECO:0007669"/>
    <property type="project" value="UniProtKB-EC"/>
</dbReference>
<dbReference type="InterPro" id="IPR014043">
    <property type="entry name" value="Acyl_transferase_dom"/>
</dbReference>
<evidence type="ECO:0000256" key="3">
    <source>
        <dbReference type="ARBA" id="ARBA00048462"/>
    </source>
</evidence>
<dbReference type="Gene3D" id="3.30.70.250">
    <property type="entry name" value="Malonyl-CoA ACP transacylase, ACP-binding"/>
    <property type="match status" value="1"/>
</dbReference>
<dbReference type="PIRSF" id="PIRSF000446">
    <property type="entry name" value="Mct"/>
    <property type="match status" value="1"/>
</dbReference>
<comment type="catalytic activity">
    <reaction evidence="3 4">
        <text>holo-[ACP] + malonyl-CoA = malonyl-[ACP] + CoA</text>
        <dbReference type="Rhea" id="RHEA:41792"/>
        <dbReference type="Rhea" id="RHEA-COMP:9623"/>
        <dbReference type="Rhea" id="RHEA-COMP:9685"/>
        <dbReference type="ChEBI" id="CHEBI:57287"/>
        <dbReference type="ChEBI" id="CHEBI:57384"/>
        <dbReference type="ChEBI" id="CHEBI:64479"/>
        <dbReference type="ChEBI" id="CHEBI:78449"/>
        <dbReference type="EC" id="2.3.1.39"/>
    </reaction>
</comment>
<dbReference type="InterPro" id="IPR004410">
    <property type="entry name" value="Malonyl_CoA-ACP_transAc_FabD"/>
</dbReference>
<gene>
    <name evidence="6" type="primary">fabD</name>
    <name evidence="6" type="ORF">ISU02_08150</name>
</gene>